<dbReference type="PRINTS" id="PR00032">
    <property type="entry name" value="HTHARAC"/>
</dbReference>
<dbReference type="SMART" id="SM00342">
    <property type="entry name" value="HTH_ARAC"/>
    <property type="match status" value="1"/>
</dbReference>
<dbReference type="InterPro" id="IPR018062">
    <property type="entry name" value="HTH_AraC-typ_CS"/>
</dbReference>
<dbReference type="InterPro" id="IPR020449">
    <property type="entry name" value="Tscrpt_reg_AraC-type_HTH"/>
</dbReference>
<evidence type="ECO:0000256" key="1">
    <source>
        <dbReference type="ARBA" id="ARBA00023015"/>
    </source>
</evidence>
<name>A0A6S6R4K6_9FIRM</name>
<dbReference type="InterPro" id="IPR014710">
    <property type="entry name" value="RmlC-like_jellyroll"/>
</dbReference>
<dbReference type="InterPro" id="IPR009057">
    <property type="entry name" value="Homeodomain-like_sf"/>
</dbReference>
<sequence>MSLSVDNPDILLYNPDIMKEYSLLEFAGIDFPFQMDKGMHTRPCSGHSHNFIELEIIIGGSADHIVEGKTYHISKGDVLVIMPSYVHELAQVDHLKLFNFKFDLDKLLLMDTDLEKLSGFQALFVLQPFEKYQHDYNSFMKLDELKYQQALQLCEFLLEEWLEKKPGYKVVIKAYFLTLITFLARNFSPNITSSSLKLPEFLHTLTYIHENYTEKITLSLLSSMACLSERQYTRIFHDICSMSPIEYVINCRLALACRQLKYTKDSLQEISIKCGFGDKVSFSRLFKKRYGITPGKYRIL</sequence>
<dbReference type="Gene3D" id="2.60.120.10">
    <property type="entry name" value="Jelly Rolls"/>
    <property type="match status" value="1"/>
</dbReference>
<dbReference type="GO" id="GO:0003700">
    <property type="term" value="F:DNA-binding transcription factor activity"/>
    <property type="evidence" value="ECO:0007669"/>
    <property type="project" value="InterPro"/>
</dbReference>
<keyword evidence="2" id="KW-0238">DNA-binding</keyword>
<keyword evidence="1" id="KW-0805">Transcription regulation</keyword>
<protein>
    <submittedName>
        <fullName evidence="4">Uncharacterized protein</fullName>
    </submittedName>
</protein>
<dbReference type="Gene3D" id="1.10.10.60">
    <property type="entry name" value="Homeodomain-like"/>
    <property type="match status" value="2"/>
</dbReference>
<dbReference type="PANTHER" id="PTHR43280">
    <property type="entry name" value="ARAC-FAMILY TRANSCRIPTIONAL REGULATOR"/>
    <property type="match status" value="1"/>
</dbReference>
<dbReference type="KEGG" id="acel:acsn021_19090"/>
<dbReference type="SUPFAM" id="SSF46689">
    <property type="entry name" value="Homeodomain-like"/>
    <property type="match status" value="2"/>
</dbReference>
<dbReference type="Pfam" id="PF12833">
    <property type="entry name" value="HTH_18"/>
    <property type="match status" value="1"/>
</dbReference>
<evidence type="ECO:0000256" key="3">
    <source>
        <dbReference type="ARBA" id="ARBA00023163"/>
    </source>
</evidence>
<accession>A0A6S6R4K6</accession>
<dbReference type="SUPFAM" id="SSF51215">
    <property type="entry name" value="Regulatory protein AraC"/>
    <property type="match status" value="1"/>
</dbReference>
<evidence type="ECO:0000256" key="2">
    <source>
        <dbReference type="ARBA" id="ARBA00023125"/>
    </source>
</evidence>
<keyword evidence="5" id="KW-1185">Reference proteome</keyword>
<evidence type="ECO:0000313" key="4">
    <source>
        <dbReference type="EMBL" id="BCJ94340.1"/>
    </source>
</evidence>
<dbReference type="Pfam" id="PF02311">
    <property type="entry name" value="AraC_binding"/>
    <property type="match status" value="1"/>
</dbReference>
<keyword evidence="3" id="KW-0804">Transcription</keyword>
<dbReference type="Proteomes" id="UP000515561">
    <property type="component" value="Chromosome"/>
</dbReference>
<reference evidence="4 5" key="1">
    <citation type="journal article" date="2016" name="Int. J. Syst. Evol. Microbiol.">
        <title>Descriptions of Anaerotaenia torta gen. nov., sp. nov. and Anaerocolumna cellulosilytica gen. nov., sp. nov. isolated from a methanogenic reactor of cattle waste.</title>
        <authorList>
            <person name="Uek A."/>
            <person name="Ohtaki Y."/>
            <person name="Kaku N."/>
            <person name="Ueki K."/>
        </authorList>
    </citation>
    <scope>NUCLEOTIDE SEQUENCE [LARGE SCALE GENOMIC DNA]</scope>
    <source>
        <strain evidence="4 5">SN021</strain>
    </source>
</reference>
<dbReference type="GO" id="GO:0043565">
    <property type="term" value="F:sequence-specific DNA binding"/>
    <property type="evidence" value="ECO:0007669"/>
    <property type="project" value="InterPro"/>
</dbReference>
<dbReference type="PROSITE" id="PS00041">
    <property type="entry name" value="HTH_ARAC_FAMILY_1"/>
    <property type="match status" value="1"/>
</dbReference>
<dbReference type="AlphaFoldDB" id="A0A6S6R4K6"/>
<dbReference type="RefSeq" id="WP_184091069.1">
    <property type="nucleotide sequence ID" value="NZ_AP023367.1"/>
</dbReference>
<dbReference type="PROSITE" id="PS01124">
    <property type="entry name" value="HTH_ARAC_FAMILY_2"/>
    <property type="match status" value="1"/>
</dbReference>
<dbReference type="InterPro" id="IPR037923">
    <property type="entry name" value="HTH-like"/>
</dbReference>
<dbReference type="EMBL" id="AP023367">
    <property type="protein sequence ID" value="BCJ94340.1"/>
    <property type="molecule type" value="Genomic_DNA"/>
</dbReference>
<dbReference type="InterPro" id="IPR018060">
    <property type="entry name" value="HTH_AraC"/>
</dbReference>
<evidence type="ECO:0000313" key="5">
    <source>
        <dbReference type="Proteomes" id="UP000515561"/>
    </source>
</evidence>
<gene>
    <name evidence="4" type="ORF">acsn021_19090</name>
</gene>
<dbReference type="InterPro" id="IPR003313">
    <property type="entry name" value="AraC-bd"/>
</dbReference>
<dbReference type="PANTHER" id="PTHR43280:SF28">
    <property type="entry name" value="HTH-TYPE TRANSCRIPTIONAL ACTIVATOR RHAS"/>
    <property type="match status" value="1"/>
</dbReference>
<organism evidence="4 5">
    <name type="scientific">Anaerocolumna cellulosilytica</name>
    <dbReference type="NCBI Taxonomy" id="433286"/>
    <lineage>
        <taxon>Bacteria</taxon>
        <taxon>Bacillati</taxon>
        <taxon>Bacillota</taxon>
        <taxon>Clostridia</taxon>
        <taxon>Lachnospirales</taxon>
        <taxon>Lachnospiraceae</taxon>
        <taxon>Anaerocolumna</taxon>
    </lineage>
</organism>
<proteinExistence type="predicted"/>